<evidence type="ECO:0000256" key="1">
    <source>
        <dbReference type="ARBA" id="ARBA00000085"/>
    </source>
</evidence>
<keyword evidence="6" id="KW-0902">Two-component regulatory system</keyword>
<dbReference type="Pfam" id="PF02518">
    <property type="entry name" value="HATPase_c"/>
    <property type="match status" value="1"/>
</dbReference>
<feature type="domain" description="Histidine kinase" evidence="8">
    <location>
        <begin position="125"/>
        <end position="328"/>
    </location>
</feature>
<dbReference type="AlphaFoldDB" id="A0A9D1TRN8"/>
<evidence type="ECO:0000256" key="2">
    <source>
        <dbReference type="ARBA" id="ARBA00012438"/>
    </source>
</evidence>
<keyword evidence="7" id="KW-1133">Transmembrane helix</keyword>
<feature type="transmembrane region" description="Helical" evidence="7">
    <location>
        <begin position="36"/>
        <end position="57"/>
    </location>
</feature>
<dbReference type="InterPro" id="IPR003594">
    <property type="entry name" value="HATPase_dom"/>
</dbReference>
<sequence length="329" mass="36603">MTFGRWLWDKTVPVVLNICGIIAVALFTGFSAEWYIAAVIAAGWIAALAAYLAVGYVSEKRRVARVRSVVLSAEDKFLLSEIVPEPTRVEDRLYYEIMRLQGRAAIERVSAAEAAAEERKEDIEEWVHELKIPLTAIRLICSRSDGEDFREVEKQADRIFDHTERALYLAKSDHAENDKLIRRCDLSAVVSEVLGDNKRMLIDAGASVRTDVVGSVYTDPKWLAFVLRQLLMNAVQYARGAAEIEISSALADGGTTLTVRDRGIGIPACDLPRIFDKGFTGTTGRRNKKSTGLGLYLCKRMCDSLDIDISARSEPGDTSFILKFRSVHP</sequence>
<dbReference type="SUPFAM" id="SSF55874">
    <property type="entry name" value="ATPase domain of HSP90 chaperone/DNA topoisomerase II/histidine kinase"/>
    <property type="match status" value="1"/>
</dbReference>
<keyword evidence="3" id="KW-0597">Phosphoprotein</keyword>
<feature type="transmembrane region" description="Helical" evidence="7">
    <location>
        <begin position="12"/>
        <end position="30"/>
    </location>
</feature>
<dbReference type="InterPro" id="IPR005467">
    <property type="entry name" value="His_kinase_dom"/>
</dbReference>
<comment type="catalytic activity">
    <reaction evidence="1">
        <text>ATP + protein L-histidine = ADP + protein N-phospho-L-histidine.</text>
        <dbReference type="EC" id="2.7.13.3"/>
    </reaction>
</comment>
<dbReference type="Proteomes" id="UP000823990">
    <property type="component" value="Unassembled WGS sequence"/>
</dbReference>
<dbReference type="InterPro" id="IPR050980">
    <property type="entry name" value="2C_sensor_his_kinase"/>
</dbReference>
<dbReference type="PANTHER" id="PTHR44936">
    <property type="entry name" value="SENSOR PROTEIN CREC"/>
    <property type="match status" value="1"/>
</dbReference>
<evidence type="ECO:0000256" key="7">
    <source>
        <dbReference type="SAM" id="Phobius"/>
    </source>
</evidence>
<evidence type="ECO:0000256" key="5">
    <source>
        <dbReference type="ARBA" id="ARBA00022777"/>
    </source>
</evidence>
<protein>
    <recommendedName>
        <fullName evidence="2">histidine kinase</fullName>
        <ecNumber evidence="2">2.7.13.3</ecNumber>
    </recommendedName>
</protein>
<keyword evidence="7" id="KW-0812">Transmembrane</keyword>
<dbReference type="PROSITE" id="PS50109">
    <property type="entry name" value="HIS_KIN"/>
    <property type="match status" value="1"/>
</dbReference>
<organism evidence="9 10">
    <name type="scientific">Candidatus Protoclostridium stercorigallinarum</name>
    <dbReference type="NCBI Taxonomy" id="2838741"/>
    <lineage>
        <taxon>Bacteria</taxon>
        <taxon>Bacillati</taxon>
        <taxon>Bacillota</taxon>
        <taxon>Clostridia</taxon>
        <taxon>Candidatus Protoclostridium</taxon>
    </lineage>
</organism>
<gene>
    <name evidence="9" type="ORF">H9892_04830</name>
</gene>
<dbReference type="SMART" id="SM00387">
    <property type="entry name" value="HATPase_c"/>
    <property type="match status" value="1"/>
</dbReference>
<evidence type="ECO:0000313" key="10">
    <source>
        <dbReference type="Proteomes" id="UP000823990"/>
    </source>
</evidence>
<proteinExistence type="predicted"/>
<reference evidence="9" key="1">
    <citation type="journal article" date="2021" name="PeerJ">
        <title>Extensive microbial diversity within the chicken gut microbiome revealed by metagenomics and culture.</title>
        <authorList>
            <person name="Gilroy R."/>
            <person name="Ravi A."/>
            <person name="Getino M."/>
            <person name="Pursley I."/>
            <person name="Horton D.L."/>
            <person name="Alikhan N.F."/>
            <person name="Baker D."/>
            <person name="Gharbi K."/>
            <person name="Hall N."/>
            <person name="Watson M."/>
            <person name="Adriaenssens E.M."/>
            <person name="Foster-Nyarko E."/>
            <person name="Jarju S."/>
            <person name="Secka A."/>
            <person name="Antonio M."/>
            <person name="Oren A."/>
            <person name="Chaudhuri R.R."/>
            <person name="La Ragione R."/>
            <person name="Hildebrand F."/>
            <person name="Pallen M.J."/>
        </authorList>
    </citation>
    <scope>NUCLEOTIDE SEQUENCE</scope>
    <source>
        <strain evidence="9">12435</strain>
    </source>
</reference>
<dbReference type="PANTHER" id="PTHR44936:SF9">
    <property type="entry name" value="SENSOR PROTEIN CREC"/>
    <property type="match status" value="1"/>
</dbReference>
<dbReference type="EMBL" id="DXHS01000076">
    <property type="protein sequence ID" value="HIW02644.1"/>
    <property type="molecule type" value="Genomic_DNA"/>
</dbReference>
<dbReference type="Gene3D" id="3.30.565.10">
    <property type="entry name" value="Histidine kinase-like ATPase, C-terminal domain"/>
    <property type="match status" value="1"/>
</dbReference>
<keyword evidence="5 9" id="KW-0418">Kinase</keyword>
<dbReference type="InterPro" id="IPR036890">
    <property type="entry name" value="HATPase_C_sf"/>
</dbReference>
<name>A0A9D1TRN8_9FIRM</name>
<dbReference type="GO" id="GO:0004673">
    <property type="term" value="F:protein histidine kinase activity"/>
    <property type="evidence" value="ECO:0007669"/>
    <property type="project" value="UniProtKB-EC"/>
</dbReference>
<comment type="caution">
    <text evidence="9">The sequence shown here is derived from an EMBL/GenBank/DDBJ whole genome shotgun (WGS) entry which is preliminary data.</text>
</comment>
<evidence type="ECO:0000256" key="6">
    <source>
        <dbReference type="ARBA" id="ARBA00023012"/>
    </source>
</evidence>
<evidence type="ECO:0000313" key="9">
    <source>
        <dbReference type="EMBL" id="HIW02644.1"/>
    </source>
</evidence>
<accession>A0A9D1TRN8</accession>
<dbReference type="EC" id="2.7.13.3" evidence="2"/>
<keyword evidence="7" id="KW-0472">Membrane</keyword>
<dbReference type="GO" id="GO:0000160">
    <property type="term" value="P:phosphorelay signal transduction system"/>
    <property type="evidence" value="ECO:0007669"/>
    <property type="project" value="UniProtKB-KW"/>
</dbReference>
<evidence type="ECO:0000259" key="8">
    <source>
        <dbReference type="PROSITE" id="PS50109"/>
    </source>
</evidence>
<evidence type="ECO:0000256" key="4">
    <source>
        <dbReference type="ARBA" id="ARBA00022679"/>
    </source>
</evidence>
<evidence type="ECO:0000256" key="3">
    <source>
        <dbReference type="ARBA" id="ARBA00022553"/>
    </source>
</evidence>
<reference evidence="9" key="2">
    <citation type="submission" date="2021-04" db="EMBL/GenBank/DDBJ databases">
        <authorList>
            <person name="Gilroy R."/>
        </authorList>
    </citation>
    <scope>NUCLEOTIDE SEQUENCE</scope>
    <source>
        <strain evidence="9">12435</strain>
    </source>
</reference>
<keyword evidence="4" id="KW-0808">Transferase</keyword>